<feature type="domain" description="HTH deoR-type" evidence="4">
    <location>
        <begin position="5"/>
        <end position="60"/>
    </location>
</feature>
<name>A0ABQ3YZZ8_9ACTN</name>
<dbReference type="PRINTS" id="PR00037">
    <property type="entry name" value="HTHLACR"/>
</dbReference>
<evidence type="ECO:0000259" key="4">
    <source>
        <dbReference type="PROSITE" id="PS51000"/>
    </source>
</evidence>
<dbReference type="PANTHER" id="PTHR30363:SF44">
    <property type="entry name" value="AGA OPERON TRANSCRIPTIONAL REPRESSOR-RELATED"/>
    <property type="match status" value="1"/>
</dbReference>
<comment type="caution">
    <text evidence="5">The sequence shown here is derived from an EMBL/GenBank/DDBJ whole genome shotgun (WGS) entry which is preliminary data.</text>
</comment>
<dbReference type="InterPro" id="IPR036388">
    <property type="entry name" value="WH-like_DNA-bd_sf"/>
</dbReference>
<evidence type="ECO:0000313" key="6">
    <source>
        <dbReference type="Proteomes" id="UP000637628"/>
    </source>
</evidence>
<evidence type="ECO:0000256" key="1">
    <source>
        <dbReference type="ARBA" id="ARBA00023015"/>
    </source>
</evidence>
<protein>
    <submittedName>
        <fullName evidence="5">DeoR family transcriptional regulator</fullName>
    </submittedName>
</protein>
<keyword evidence="3" id="KW-0804">Transcription</keyword>
<dbReference type="InterPro" id="IPR037171">
    <property type="entry name" value="NagB/RpiA_transferase-like"/>
</dbReference>
<dbReference type="PROSITE" id="PS00894">
    <property type="entry name" value="HTH_DEOR_1"/>
    <property type="match status" value="1"/>
</dbReference>
<dbReference type="InterPro" id="IPR001034">
    <property type="entry name" value="DeoR_HTH"/>
</dbReference>
<dbReference type="PROSITE" id="PS51000">
    <property type="entry name" value="HTH_DEOR_2"/>
    <property type="match status" value="1"/>
</dbReference>
<evidence type="ECO:0000256" key="3">
    <source>
        <dbReference type="ARBA" id="ARBA00023163"/>
    </source>
</evidence>
<gene>
    <name evidence="5" type="primary">glpR_1</name>
    <name evidence="5" type="ORF">Adu01nite_44640</name>
</gene>
<accession>A0ABQ3YZZ8</accession>
<dbReference type="InterPro" id="IPR014036">
    <property type="entry name" value="DeoR-like_C"/>
</dbReference>
<dbReference type="SMART" id="SM00420">
    <property type="entry name" value="HTH_DEOR"/>
    <property type="match status" value="1"/>
</dbReference>
<dbReference type="InterPro" id="IPR036390">
    <property type="entry name" value="WH_DNA-bd_sf"/>
</dbReference>
<sequence>MYAEAQQRQAEILAEINRTGGARITDLGTRLGVSGVTARRDVEALAERGLVARVRGGAMALTPGPALAAGPGQARRREKAAIARTAAALVRPAEAIGILAGSTTMLLARELLEVPGLTVVTNTIGIADAFHHDGLPDQTVVLLGGVRTRSGALAGPVAERTAAGLNLDVVFLSVYGMAARSGFTTPDPAEARISAALIATARRVVVLADHGKWGVHSAAVIAPLDGADVLVTDAGLSQPGRSALRQRVGHLIITEVT</sequence>
<dbReference type="Pfam" id="PF08220">
    <property type="entry name" value="HTH_DeoR"/>
    <property type="match status" value="1"/>
</dbReference>
<organism evidence="5 6">
    <name type="scientific">Paractinoplanes durhamensis</name>
    <dbReference type="NCBI Taxonomy" id="113563"/>
    <lineage>
        <taxon>Bacteria</taxon>
        <taxon>Bacillati</taxon>
        <taxon>Actinomycetota</taxon>
        <taxon>Actinomycetes</taxon>
        <taxon>Micromonosporales</taxon>
        <taxon>Micromonosporaceae</taxon>
        <taxon>Paractinoplanes</taxon>
    </lineage>
</organism>
<evidence type="ECO:0000256" key="2">
    <source>
        <dbReference type="ARBA" id="ARBA00023125"/>
    </source>
</evidence>
<dbReference type="SMART" id="SM01134">
    <property type="entry name" value="DeoRC"/>
    <property type="match status" value="1"/>
</dbReference>
<dbReference type="Gene3D" id="1.10.10.10">
    <property type="entry name" value="Winged helix-like DNA-binding domain superfamily/Winged helix DNA-binding domain"/>
    <property type="match status" value="1"/>
</dbReference>
<dbReference type="EMBL" id="BOML01000036">
    <property type="protein sequence ID" value="GIE03114.1"/>
    <property type="molecule type" value="Genomic_DNA"/>
</dbReference>
<evidence type="ECO:0000313" key="5">
    <source>
        <dbReference type="EMBL" id="GIE03114.1"/>
    </source>
</evidence>
<dbReference type="PANTHER" id="PTHR30363">
    <property type="entry name" value="HTH-TYPE TRANSCRIPTIONAL REGULATOR SRLR-RELATED"/>
    <property type="match status" value="1"/>
</dbReference>
<keyword evidence="2" id="KW-0238">DNA-binding</keyword>
<dbReference type="RefSeq" id="WP_203728840.1">
    <property type="nucleotide sequence ID" value="NZ_BAAATX010000010.1"/>
</dbReference>
<dbReference type="SUPFAM" id="SSF100950">
    <property type="entry name" value="NagB/RpiA/CoA transferase-like"/>
    <property type="match status" value="1"/>
</dbReference>
<dbReference type="InterPro" id="IPR050313">
    <property type="entry name" value="Carb_Metab_HTH_regulators"/>
</dbReference>
<keyword evidence="1" id="KW-0805">Transcription regulation</keyword>
<dbReference type="Pfam" id="PF00455">
    <property type="entry name" value="DeoRC"/>
    <property type="match status" value="1"/>
</dbReference>
<reference evidence="5 6" key="1">
    <citation type="submission" date="2021-01" db="EMBL/GenBank/DDBJ databases">
        <title>Whole genome shotgun sequence of Actinoplanes durhamensis NBRC 14914.</title>
        <authorList>
            <person name="Komaki H."/>
            <person name="Tamura T."/>
        </authorList>
    </citation>
    <scope>NUCLEOTIDE SEQUENCE [LARGE SCALE GENOMIC DNA]</scope>
    <source>
        <strain evidence="5 6">NBRC 14914</strain>
    </source>
</reference>
<dbReference type="InterPro" id="IPR018356">
    <property type="entry name" value="Tscrpt_reg_HTH_DeoR_CS"/>
</dbReference>
<dbReference type="SUPFAM" id="SSF46785">
    <property type="entry name" value="Winged helix' DNA-binding domain"/>
    <property type="match status" value="1"/>
</dbReference>
<dbReference type="Proteomes" id="UP000637628">
    <property type="component" value="Unassembled WGS sequence"/>
</dbReference>
<dbReference type="Gene3D" id="3.40.50.1360">
    <property type="match status" value="1"/>
</dbReference>
<proteinExistence type="predicted"/>
<keyword evidence="6" id="KW-1185">Reference proteome</keyword>